<accession>A0A0G4QSA3</accession>
<gene>
    <name evidence="2" type="ORF">ABR2091_2547</name>
    <name evidence="3" type="ORF">APD06_02375</name>
    <name evidence="7" type="ORF">B9X95_00065</name>
    <name evidence="8" type="ORF">EA722_18195</name>
    <name evidence="6" type="ORF">GNY86_04575</name>
    <name evidence="5" type="ORF">P9867_011100</name>
    <name evidence="4" type="ORF">P9867_09725</name>
</gene>
<reference evidence="8 12" key="4">
    <citation type="submission" date="2018-10" db="EMBL/GenBank/DDBJ databases">
        <title>GWAS and RNA-Seq identify cryptic mechanisms of antimicrobial resistance in Acinetobacter baumannii.</title>
        <authorList>
            <person name="Sahl J.W."/>
        </authorList>
    </citation>
    <scope>NUCLEOTIDE SEQUENCE [LARGE SCALE GENOMIC DNA]</scope>
    <source>
        <strain evidence="8 12">TG31299</strain>
    </source>
</reference>
<evidence type="ECO:0000313" key="10">
    <source>
        <dbReference type="Proteomes" id="UP000066661"/>
    </source>
</evidence>
<evidence type="ECO:0000313" key="7">
    <source>
        <dbReference type="EMBL" id="OTM94552.1"/>
    </source>
</evidence>
<dbReference type="EMBL" id="JARTMM020000001">
    <property type="protein sequence ID" value="MEC5497000.1"/>
    <property type="molecule type" value="Genomic_DNA"/>
</dbReference>
<dbReference type="EMBL" id="LN997846">
    <property type="protein sequence ID" value="CUW35944.1"/>
    <property type="molecule type" value="Genomic_DNA"/>
</dbReference>
<dbReference type="EMBL" id="JARTMM010000031">
    <property type="protein sequence ID" value="MDK4881972.1"/>
    <property type="molecule type" value="Genomic_DNA"/>
</dbReference>
<evidence type="ECO:0000313" key="8">
    <source>
        <dbReference type="EMBL" id="RSP69532.1"/>
    </source>
</evidence>
<evidence type="ECO:0000313" key="4">
    <source>
        <dbReference type="EMBL" id="MDK4881972.1"/>
    </source>
</evidence>
<evidence type="ECO:0000313" key="11">
    <source>
        <dbReference type="Proteomes" id="UP000194699"/>
    </source>
</evidence>
<dbReference type="Proteomes" id="UP000194699">
    <property type="component" value="Unassembled WGS sequence"/>
</dbReference>
<dbReference type="Proteomes" id="UP000051322">
    <property type="component" value="Unassembled WGS sequence"/>
</dbReference>
<evidence type="ECO:0000313" key="2">
    <source>
        <dbReference type="EMBL" id="CUW35944.1"/>
    </source>
</evidence>
<sequence>MVITEQNGARILNALSTSLKLVFKNAFDAAPSNYAKVAMEVPSTGASNTYAWTDRFPALRKWIGDKAVKKLTGHAYILVNEDYEATVEVDRNDIEDDNLGMYTIETQAAGQSAKEWPDDLVFTVLTKGFEEKCYDDKPFYSTDHKVGEGKNAKVFSNKLTKALSVSTLAAAQASLGAAMTMMQELKDSEGKPLNLKANLLVVPPALREVANALMTTDRLEDGKVNPYKGEFEVLVCPWLETKTEWHLLDASRPVKPIVYQPRKKPNFVAQFDMNSDSVFMRKKYRYGVEARGVAGFGLWQMAVGSTGTQA</sequence>
<dbReference type="EMBL" id="LLFE01000070">
    <property type="protein sequence ID" value="KQD18095.1"/>
    <property type="molecule type" value="Genomic_DNA"/>
</dbReference>
<reference evidence="4" key="7">
    <citation type="submission" date="2023-01" db="EMBL/GenBank/DDBJ databases">
        <title>Genomic dissection of endemic carbapenem resistance: metallo-beta-lactamase gene dissemination through clonal, plasmid and integron transfer pathways.</title>
        <authorList>
            <person name="Macesic N."/>
        </authorList>
    </citation>
    <scope>NUCLEOTIDE SEQUENCE</scope>
    <source>
        <strain evidence="4">CPO519</strain>
    </source>
</reference>
<dbReference type="EMBL" id="RFBY01000103">
    <property type="protein sequence ID" value="RSP69532.1"/>
    <property type="molecule type" value="Genomic_DNA"/>
</dbReference>
<dbReference type="Pfam" id="PF10124">
    <property type="entry name" value="Mu-like_gpT"/>
    <property type="match status" value="3"/>
</dbReference>
<evidence type="ECO:0000313" key="13">
    <source>
        <dbReference type="Proteomes" id="UP000439424"/>
    </source>
</evidence>
<evidence type="ECO:0000313" key="3">
    <source>
        <dbReference type="EMBL" id="KQD18095.1"/>
    </source>
</evidence>
<feature type="domain" description="Bacteriophage Mu GpT" evidence="1">
    <location>
        <begin position="241"/>
        <end position="306"/>
    </location>
</feature>
<dbReference type="RefSeq" id="WP_000237123.1">
    <property type="nucleotide sequence ID" value="NZ_BKDF01000096.1"/>
</dbReference>
<dbReference type="Proteomes" id="UP000269597">
    <property type="component" value="Unassembled WGS sequence"/>
</dbReference>
<evidence type="ECO:0000313" key="12">
    <source>
        <dbReference type="Proteomes" id="UP000269597"/>
    </source>
</evidence>
<dbReference type="Proteomes" id="UP001174156">
    <property type="component" value="Unassembled WGS sequence"/>
</dbReference>
<evidence type="ECO:0000313" key="14">
    <source>
        <dbReference type="Proteomes" id="UP001174156"/>
    </source>
</evidence>
<proteinExistence type="predicted"/>
<dbReference type="AlphaFoldDB" id="A0A0G4QSA3"/>
<dbReference type="Proteomes" id="UP000439424">
    <property type="component" value="Unassembled WGS sequence"/>
</dbReference>
<organism evidence="7 11">
    <name type="scientific">Acinetobacter baumannii</name>
    <dbReference type="NCBI Taxonomy" id="470"/>
    <lineage>
        <taxon>Bacteria</taxon>
        <taxon>Pseudomonadati</taxon>
        <taxon>Pseudomonadota</taxon>
        <taxon>Gammaproteobacteria</taxon>
        <taxon>Moraxellales</taxon>
        <taxon>Moraxellaceae</taxon>
        <taxon>Acinetobacter</taxon>
        <taxon>Acinetobacter calcoaceticus/baumannii complex</taxon>
    </lineage>
</organism>
<reference evidence="6 13" key="5">
    <citation type="submission" date="2019-11" db="EMBL/GenBank/DDBJ databases">
        <title>Multidrug-resistant Acinetobacter baumannii moving toward extensively drug-resistant over fifteen years in South of Brazil.</title>
        <authorList>
            <person name="Fedrigo N.H."/>
            <person name="Cerdeira L."/>
            <person name="Fuga B."/>
            <person name="Marini P.V.B."/>
            <person name="Shinohara D.R."/>
            <person name="Carrara-Marroni F.E."/>
            <person name="Lincopan N."/>
            <person name="Tognim M.C.B."/>
        </authorList>
    </citation>
    <scope>NUCLEOTIDE SEQUENCE [LARGE SCALE GENOMIC DNA]</scope>
    <source>
        <strain evidence="6 13">Ac576</strain>
    </source>
</reference>
<dbReference type="EMBL" id="NGEL01000001">
    <property type="protein sequence ID" value="OTM94552.1"/>
    <property type="molecule type" value="Genomic_DNA"/>
</dbReference>
<reference evidence="3 9" key="1">
    <citation type="submission" date="2015-10" db="EMBL/GenBank/DDBJ databases">
        <title>The utility of whole genome sequencing in characterizing Acinetobacter epidemiology and analyzing hospital outbreaks.</title>
        <authorList>
            <person name="Ozer E.A."/>
            <person name="Fitzpatrick M.A."/>
            <person name="Hauser A.R."/>
        </authorList>
    </citation>
    <scope>NUCLEOTIDE SEQUENCE [LARGE SCALE GENOMIC DNA]</scope>
    <source>
        <strain evidence="3 9">ABBL059</strain>
    </source>
</reference>
<dbReference type="InterPro" id="IPR018774">
    <property type="entry name" value="Phage_Mu_GpT"/>
</dbReference>
<evidence type="ECO:0000313" key="6">
    <source>
        <dbReference type="EMBL" id="MVM90791.1"/>
    </source>
</evidence>
<dbReference type="Proteomes" id="UP000066661">
    <property type="component" value="Chromosome I"/>
</dbReference>
<feature type="domain" description="Bacteriophage Mu GpT" evidence="1">
    <location>
        <begin position="172"/>
        <end position="239"/>
    </location>
</feature>
<evidence type="ECO:0000313" key="9">
    <source>
        <dbReference type="Proteomes" id="UP000051322"/>
    </source>
</evidence>
<reference evidence="7 11" key="3">
    <citation type="submission" date="2017-05" db="EMBL/GenBank/DDBJ databases">
        <authorList>
            <person name="Song R."/>
            <person name="Chenine A.L."/>
            <person name="Ruprecht R.M."/>
        </authorList>
    </citation>
    <scope>NUCLEOTIDE SEQUENCE [LARGE SCALE GENOMIC DNA]</scope>
    <source>
        <strain evidence="7 11">PR350</strain>
    </source>
</reference>
<evidence type="ECO:0000313" key="5">
    <source>
        <dbReference type="EMBL" id="MEC5497000.1"/>
    </source>
</evidence>
<reference evidence="5 14" key="6">
    <citation type="journal article" date="2023" name="Nat. Commun.">
        <title>Genomic dissection of endemic carbapenem resistance reveals metallo-beta-lactamase dissemination through clonal, plasmid and integron transfer.</title>
        <authorList>
            <person name="Macesic N."/>
            <person name="Hawkey J."/>
            <person name="Vezina B."/>
            <person name="Wisniewski J.A."/>
            <person name="Cottingham H."/>
            <person name="Blakeway L.V."/>
            <person name="Harshegyi T."/>
            <person name="Pragastis K."/>
            <person name="Badoordeen G.Z."/>
            <person name="Dennison A."/>
            <person name="Spelman D.W."/>
            <person name="Jenney A.W.J."/>
            <person name="Peleg A.Y."/>
        </authorList>
    </citation>
    <scope>NUCLEOTIDE SEQUENCE [LARGE SCALE GENOMIC DNA]</scope>
    <source>
        <strain evidence="5 14">CPO519</strain>
    </source>
</reference>
<feature type="domain" description="Bacteriophage Mu GpT" evidence="1">
    <location>
        <begin position="12"/>
        <end position="159"/>
    </location>
</feature>
<name>A0A0G4QSA3_ACIBA</name>
<protein>
    <submittedName>
        <fullName evidence="7">Head protein</fullName>
    </submittedName>
    <submittedName>
        <fullName evidence="4">Mu-like prophage major head subunit gpT family protein</fullName>
    </submittedName>
    <submittedName>
        <fullName evidence="2">Putative major head subunit protein</fullName>
    </submittedName>
</protein>
<reference evidence="2 10" key="2">
    <citation type="submission" date="2015-12" db="EMBL/GenBank/DDBJ databases">
        <authorList>
            <person name="Wibberg D."/>
        </authorList>
    </citation>
    <scope>NUCLEOTIDE SEQUENCE [LARGE SCALE GENOMIC DNA]</scope>
    <source>
        <strain evidence="2">R2091</strain>
    </source>
</reference>
<reference evidence="5" key="8">
    <citation type="submission" date="2024-01" db="EMBL/GenBank/DDBJ databases">
        <authorList>
            <person name="Macesic N."/>
        </authorList>
    </citation>
    <scope>NUCLEOTIDE SEQUENCE</scope>
    <source>
        <strain evidence="5">CPO519</strain>
    </source>
</reference>
<evidence type="ECO:0000259" key="1">
    <source>
        <dbReference type="Pfam" id="PF10124"/>
    </source>
</evidence>
<dbReference type="EMBL" id="WPIP01000021">
    <property type="protein sequence ID" value="MVM90791.1"/>
    <property type="molecule type" value="Genomic_DNA"/>
</dbReference>